<evidence type="ECO:0000256" key="3">
    <source>
        <dbReference type="ARBA" id="ARBA00022989"/>
    </source>
</evidence>
<evidence type="ECO:0000313" key="7">
    <source>
        <dbReference type="Proteomes" id="UP000005242"/>
    </source>
</evidence>
<keyword evidence="4 5" id="KW-0472">Membrane</keyword>
<dbReference type="GO" id="GO:0016020">
    <property type="term" value="C:membrane"/>
    <property type="evidence" value="ECO:0007669"/>
    <property type="project" value="UniProtKB-SubCell"/>
</dbReference>
<dbReference type="AlphaFoldDB" id="I4Y6T5"/>
<evidence type="ECO:0000256" key="4">
    <source>
        <dbReference type="ARBA" id="ARBA00023136"/>
    </source>
</evidence>
<feature type="transmembrane region" description="Helical" evidence="5">
    <location>
        <begin position="7"/>
        <end position="29"/>
    </location>
</feature>
<feature type="transmembrane region" description="Helical" evidence="5">
    <location>
        <begin position="81"/>
        <end position="100"/>
    </location>
</feature>
<dbReference type="EMBL" id="JH668247">
    <property type="protein sequence ID" value="EIM19677.1"/>
    <property type="molecule type" value="Genomic_DNA"/>
</dbReference>
<keyword evidence="3 5" id="KW-1133">Transmembrane helix</keyword>
<dbReference type="InParanoid" id="I4Y6T5"/>
<dbReference type="GeneID" id="18470908"/>
<gene>
    <name evidence="6" type="ORF">WALSEDRAFT_22087</name>
</gene>
<dbReference type="STRING" id="671144.I4Y6T5"/>
<dbReference type="OrthoDB" id="2279611at2759"/>
<dbReference type="RefSeq" id="XP_006960338.1">
    <property type="nucleotide sequence ID" value="XM_006960276.1"/>
</dbReference>
<accession>I4Y6T5</accession>
<dbReference type="KEGG" id="wse:WALSEDRAFT_22087"/>
<proteinExistence type="predicted"/>
<organism evidence="6 7">
    <name type="scientific">Wallemia mellicola (strain ATCC MYA-4683 / CBS 633.66)</name>
    <name type="common">Wallemia sebi (CBS 633.66)</name>
    <dbReference type="NCBI Taxonomy" id="671144"/>
    <lineage>
        <taxon>Eukaryota</taxon>
        <taxon>Fungi</taxon>
        <taxon>Dikarya</taxon>
        <taxon>Basidiomycota</taxon>
        <taxon>Wallemiomycotina</taxon>
        <taxon>Wallemiomycetes</taxon>
        <taxon>Wallemiales</taxon>
        <taxon>Wallemiaceae</taxon>
        <taxon>Wallemia</taxon>
    </lineage>
</organism>
<dbReference type="eggNOG" id="ENOG502S3E8">
    <property type="taxonomic scope" value="Eukaryota"/>
</dbReference>
<evidence type="ECO:0000256" key="5">
    <source>
        <dbReference type="SAM" id="Phobius"/>
    </source>
</evidence>
<dbReference type="InterPro" id="IPR018499">
    <property type="entry name" value="Tetraspanin/Peripherin"/>
</dbReference>
<protein>
    <recommendedName>
        <fullName evidence="8">Tetraspanin Pls1 family</fullName>
    </recommendedName>
</protein>
<evidence type="ECO:0000313" key="6">
    <source>
        <dbReference type="EMBL" id="EIM19677.1"/>
    </source>
</evidence>
<keyword evidence="7" id="KW-1185">Reference proteome</keyword>
<evidence type="ECO:0008006" key="8">
    <source>
        <dbReference type="Google" id="ProtNLM"/>
    </source>
</evidence>
<dbReference type="Proteomes" id="UP000005242">
    <property type="component" value="Unassembled WGS sequence"/>
</dbReference>
<dbReference type="OMA" id="LGQCPLT"/>
<feature type="transmembrane region" description="Helical" evidence="5">
    <location>
        <begin position="178"/>
        <end position="197"/>
    </location>
</feature>
<feature type="transmembrane region" description="Helical" evidence="5">
    <location>
        <begin position="49"/>
        <end position="69"/>
    </location>
</feature>
<dbReference type="HOGENOM" id="CLU_066479_1_0_1"/>
<sequence length="219" mass="24718">MPTKTLFSVWSLFDICLLVAGSVTISVSVSWASPDLLRDLVLNESERKAGLSLGIYIIIVVAYSVFAILRRRAIYLKIFNLLLITLTLFAIIVASSLWILSLKQHKFMRSVWTDLSTETQVNIQNELHCCGFQNTTTSGLFDSNANTGFCADLDSKDGCMRPLISYSNDYLNQTFSTIYGFVVILICLFLATVCIINERAKEDRFRRIDAKRNVNKFAD</sequence>
<keyword evidence="2 5" id="KW-0812">Transmembrane</keyword>
<evidence type="ECO:0000256" key="1">
    <source>
        <dbReference type="ARBA" id="ARBA00004141"/>
    </source>
</evidence>
<comment type="subcellular location">
    <subcellularLocation>
        <location evidence="1">Membrane</location>
        <topology evidence="1">Multi-pass membrane protein</topology>
    </subcellularLocation>
</comment>
<reference evidence="6 7" key="1">
    <citation type="journal article" date="2012" name="Fungal Genet. Biol.">
        <title>The genome of the xerotolerant mold Wallemia sebi reveals adaptations to osmotic stress and suggests cryptic sexual reproduction.</title>
        <authorList>
            <person name="Padamsee M."/>
            <person name="Kumar T.K.A."/>
            <person name="Riley R."/>
            <person name="Binder M."/>
            <person name="Boyd A."/>
            <person name="Calvo A.M."/>
            <person name="Furukawa K."/>
            <person name="Hesse C."/>
            <person name="Hohmann S."/>
            <person name="James T.Y."/>
            <person name="LaButti K."/>
            <person name="Lapidus A."/>
            <person name="Lindquist E."/>
            <person name="Lucas S."/>
            <person name="Miller K."/>
            <person name="Shantappa S."/>
            <person name="Grigoriev I.V."/>
            <person name="Hibbett D.S."/>
            <person name="McLaughlin D.J."/>
            <person name="Spatafora J.W."/>
            <person name="Aime M.C."/>
        </authorList>
    </citation>
    <scope>NUCLEOTIDE SEQUENCE [LARGE SCALE GENOMIC DNA]</scope>
    <source>
        <strain evidence="7">ATCC MYA-4683 / CBS 633.66</strain>
    </source>
</reference>
<dbReference type="Pfam" id="PF00335">
    <property type="entry name" value="Tetraspanin"/>
    <property type="match status" value="1"/>
</dbReference>
<evidence type="ECO:0000256" key="2">
    <source>
        <dbReference type="ARBA" id="ARBA00022692"/>
    </source>
</evidence>
<name>I4Y6T5_WALMC</name>